<keyword evidence="2" id="KW-1185">Reference proteome</keyword>
<protein>
    <recommendedName>
        <fullName evidence="3">ArsR family transcriptional regulator</fullName>
    </recommendedName>
</protein>
<comment type="caution">
    <text evidence="1">The sequence shown here is derived from an EMBL/GenBank/DDBJ whole genome shotgun (WGS) entry which is preliminary data.</text>
</comment>
<sequence>MRAALVDDPTTGLSRRDLRLLHAVADGRVECTGSVEPDFFIDGFACCDHMAARALVRGGMIRAAGAGGRLPVRLTPTGEEALAAAD</sequence>
<organism evidence="1 2">
    <name type="scientific">Pseudonocardia adelaidensis</name>
    <dbReference type="NCBI Taxonomy" id="648754"/>
    <lineage>
        <taxon>Bacteria</taxon>
        <taxon>Bacillati</taxon>
        <taxon>Actinomycetota</taxon>
        <taxon>Actinomycetes</taxon>
        <taxon>Pseudonocardiales</taxon>
        <taxon>Pseudonocardiaceae</taxon>
        <taxon>Pseudonocardia</taxon>
    </lineage>
</organism>
<evidence type="ECO:0008006" key="3">
    <source>
        <dbReference type="Google" id="ProtNLM"/>
    </source>
</evidence>
<dbReference type="EMBL" id="BAABJO010000017">
    <property type="protein sequence ID" value="GAA5127514.1"/>
    <property type="molecule type" value="Genomic_DNA"/>
</dbReference>
<dbReference type="Proteomes" id="UP001500804">
    <property type="component" value="Unassembled WGS sequence"/>
</dbReference>
<name>A0ABP9NMK3_9PSEU</name>
<proteinExistence type="predicted"/>
<evidence type="ECO:0000313" key="2">
    <source>
        <dbReference type="Proteomes" id="UP001500804"/>
    </source>
</evidence>
<reference evidence="2" key="1">
    <citation type="journal article" date="2019" name="Int. J. Syst. Evol. Microbiol.">
        <title>The Global Catalogue of Microorganisms (GCM) 10K type strain sequencing project: providing services to taxonomists for standard genome sequencing and annotation.</title>
        <authorList>
            <consortium name="The Broad Institute Genomics Platform"/>
            <consortium name="The Broad Institute Genome Sequencing Center for Infectious Disease"/>
            <person name="Wu L."/>
            <person name="Ma J."/>
        </authorList>
    </citation>
    <scope>NUCLEOTIDE SEQUENCE [LARGE SCALE GENOMIC DNA]</scope>
    <source>
        <strain evidence="2">JCM 18302</strain>
    </source>
</reference>
<evidence type="ECO:0000313" key="1">
    <source>
        <dbReference type="EMBL" id="GAA5127514.1"/>
    </source>
</evidence>
<accession>A0ABP9NMK3</accession>
<gene>
    <name evidence="1" type="ORF">GCM10023320_45000</name>
</gene>